<evidence type="ECO:0000256" key="1">
    <source>
        <dbReference type="SAM" id="MobiDB-lite"/>
    </source>
</evidence>
<feature type="compositionally biased region" description="Low complexity" evidence="1">
    <location>
        <begin position="27"/>
        <end position="41"/>
    </location>
</feature>
<dbReference type="Proteomes" id="UP001484239">
    <property type="component" value="Unassembled WGS sequence"/>
</dbReference>
<comment type="caution">
    <text evidence="2">The sequence shown here is derived from an EMBL/GenBank/DDBJ whole genome shotgun (WGS) entry which is preliminary data.</text>
</comment>
<feature type="region of interest" description="Disordered" evidence="1">
    <location>
        <begin position="1"/>
        <end position="42"/>
    </location>
</feature>
<feature type="compositionally biased region" description="Basic and acidic residues" evidence="1">
    <location>
        <begin position="1"/>
        <end position="15"/>
    </location>
</feature>
<reference evidence="2 3" key="1">
    <citation type="submission" date="2024-02" db="EMBL/GenBank/DDBJ databases">
        <title>A novel Gemmatimonadota bacterium.</title>
        <authorList>
            <person name="Du Z.-J."/>
            <person name="Ye Y.-Q."/>
        </authorList>
    </citation>
    <scope>NUCLEOTIDE SEQUENCE [LARGE SCALE GENOMIC DNA]</scope>
    <source>
        <strain evidence="2 3">DH-20</strain>
    </source>
</reference>
<keyword evidence="3" id="KW-1185">Reference proteome</keyword>
<dbReference type="CDD" id="cd17040">
    <property type="entry name" value="Ubl_MoaD_like"/>
    <property type="match status" value="1"/>
</dbReference>
<sequence>MRDFGGTPERADPARESASGTGRDSSGTPKGPAPGTAAGPAIRVALPTHLRVLADVGREVEVWLSTPSEATQRRLLDEVERLHPRLRGTIRDHDTGARRAYMRYFAGRDDHSHDDPDALLPAVVRSGEEPFRVVGAIAGG</sequence>
<organism evidence="2 3">
    <name type="scientific">Gaopeijia maritima</name>
    <dbReference type="NCBI Taxonomy" id="3119007"/>
    <lineage>
        <taxon>Bacteria</taxon>
        <taxon>Pseudomonadati</taxon>
        <taxon>Gemmatimonadota</taxon>
        <taxon>Longimicrobiia</taxon>
        <taxon>Gaopeijiales</taxon>
        <taxon>Gaopeijiaceae</taxon>
        <taxon>Gaopeijia</taxon>
    </lineage>
</organism>
<dbReference type="Gene3D" id="3.10.20.30">
    <property type="match status" value="1"/>
</dbReference>
<dbReference type="RefSeq" id="WP_405286747.1">
    <property type="nucleotide sequence ID" value="NZ_JBBHLI010000004.1"/>
</dbReference>
<evidence type="ECO:0000313" key="2">
    <source>
        <dbReference type="EMBL" id="MEK9501032.1"/>
    </source>
</evidence>
<gene>
    <name evidence="2" type="ORF">WI372_08590</name>
</gene>
<dbReference type="EMBL" id="JBBHLI010000004">
    <property type="protein sequence ID" value="MEK9501032.1"/>
    <property type="molecule type" value="Genomic_DNA"/>
</dbReference>
<proteinExistence type="predicted"/>
<dbReference type="InterPro" id="IPR012675">
    <property type="entry name" value="Beta-grasp_dom_sf"/>
</dbReference>
<protein>
    <submittedName>
        <fullName evidence="2">MoaD/ThiS family protein</fullName>
    </submittedName>
</protein>
<accession>A0ABU9E8H0</accession>
<evidence type="ECO:0000313" key="3">
    <source>
        <dbReference type="Proteomes" id="UP001484239"/>
    </source>
</evidence>
<name>A0ABU9E8H0_9BACT</name>